<name>A0AB39XVJ3_9BRAD</name>
<accession>A0AB39XVJ3</accession>
<feature type="region of interest" description="Disordered" evidence="1">
    <location>
        <begin position="1"/>
        <end position="26"/>
    </location>
</feature>
<evidence type="ECO:0000313" key="2">
    <source>
        <dbReference type="EMBL" id="XDV60232.1"/>
    </source>
</evidence>
<dbReference type="InterPro" id="IPR047675">
    <property type="entry name" value="Putative_zinc-bd"/>
</dbReference>
<dbReference type="RefSeq" id="WP_369725596.1">
    <property type="nucleotide sequence ID" value="NZ_CP165734.1"/>
</dbReference>
<proteinExistence type="predicted"/>
<reference evidence="2" key="1">
    <citation type="submission" date="2024-08" db="EMBL/GenBank/DDBJ databases">
        <authorList>
            <person name="Chaddad Z."/>
            <person name="Lamrabet M."/>
            <person name="Bouhnik O."/>
            <person name="Alami S."/>
            <person name="Wipf D."/>
            <person name="Courty P.E."/>
            <person name="Missbah El Idrissi M."/>
        </authorList>
    </citation>
    <scope>NUCLEOTIDE SEQUENCE</scope>
    <source>
        <strain evidence="2">LLZ17</strain>
    </source>
</reference>
<protein>
    <submittedName>
        <fullName evidence="2">HGGxSTG domain-containing protein</fullName>
    </submittedName>
</protein>
<evidence type="ECO:0000256" key="1">
    <source>
        <dbReference type="SAM" id="MobiDB-lite"/>
    </source>
</evidence>
<dbReference type="EMBL" id="CP165734">
    <property type="protein sequence ID" value="XDV60232.1"/>
    <property type="molecule type" value="Genomic_DNA"/>
</dbReference>
<sequence>MSDDHIRNTNAMLSSPRCGATTRDGGTCRAPAVHGKARCRMHGGAARSGAPRGNGNARKHGLFAAVVVAERRRVQALLRETRQLLQEMKLDLPKGVGREPINPPG</sequence>
<dbReference type="NCBIfam" id="NF041373">
    <property type="entry name" value="HGG_STG"/>
    <property type="match status" value="1"/>
</dbReference>
<gene>
    <name evidence="2" type="ORF">AB8Z38_13265</name>
</gene>
<organism evidence="2">
    <name type="scientific">Bradyrhizobium sp. LLZ17</name>
    <dbReference type="NCBI Taxonomy" id="3239388"/>
    <lineage>
        <taxon>Bacteria</taxon>
        <taxon>Pseudomonadati</taxon>
        <taxon>Pseudomonadota</taxon>
        <taxon>Alphaproteobacteria</taxon>
        <taxon>Hyphomicrobiales</taxon>
        <taxon>Nitrobacteraceae</taxon>
        <taxon>Bradyrhizobium</taxon>
    </lineage>
</organism>
<dbReference type="AlphaFoldDB" id="A0AB39XVJ3"/>